<dbReference type="Proteomes" id="UP000029889">
    <property type="component" value="Segment"/>
</dbReference>
<evidence type="ECO:0000313" key="1">
    <source>
        <dbReference type="EMBL" id="AIT14506.1"/>
    </source>
</evidence>
<dbReference type="RefSeq" id="YP_009102203.1">
    <property type="nucleotide sequence ID" value="NC_025447.1"/>
</dbReference>
<dbReference type="KEGG" id="vg:22111656"/>
<dbReference type="OrthoDB" id="9761at10239"/>
<dbReference type="EMBL" id="KM507819">
    <property type="protein sequence ID" value="AIT14506.1"/>
    <property type="molecule type" value="Genomic_DNA"/>
</dbReference>
<organism evidence="1 2">
    <name type="scientific">Escherichia phage 121Q</name>
    <dbReference type="NCBI Taxonomy" id="1555202"/>
    <lineage>
        <taxon>Viruses</taxon>
        <taxon>Duplodnaviria</taxon>
        <taxon>Heunggongvirae</taxon>
        <taxon>Uroviricota</taxon>
        <taxon>Caudoviricetes</taxon>
        <taxon>Asteriusvirus</taxon>
        <taxon>Asteriusvirus av121Q</taxon>
    </lineage>
</organism>
<gene>
    <name evidence="1" type="primary">616</name>
    <name evidence="1" type="ORF">PBI_121Q_616</name>
</gene>
<reference evidence="1 2" key="1">
    <citation type="submission" date="2014-09" db="EMBL/GenBank/DDBJ databases">
        <authorList>
            <person name="Lapin J.S."/>
            <person name="Pope W.H."/>
            <person name="Hua J."/>
            <person name="Ford M.E."/>
            <person name="Conway J.F."/>
            <person name="Hatfull G.F."/>
            <person name="Hendrix R.W."/>
        </authorList>
    </citation>
    <scope>NUCLEOTIDE SEQUENCE [LARGE SCALE GENOMIC DNA]</scope>
</reference>
<dbReference type="GeneID" id="22111656"/>
<name>A0A097EYK5_9CAUD</name>
<evidence type="ECO:0000313" key="2">
    <source>
        <dbReference type="Proteomes" id="UP000029889"/>
    </source>
</evidence>
<proteinExistence type="predicted"/>
<sequence>MAKKKFIPFWMVPAHWGLSGKAKEIAKAYYYNDDYEADMKVAELTYLTPYEVELAQLDIKKKYSVIGDLEYLITVLDVELKYSKITREQYNVKVLDAKLSTGSITEKEYDMEIIELMPDGDEKRLKAIEFAYRYEEITQSEYSKEIYTLRKEPWIDLDVVLDPETNEVEFVFDYNEYFWKKLKAEGHPGNDEEEIIDNFVRDLGRKLATDDFSDDYDTKLVSANEGLDKLPGLPEGFRSYR</sequence>
<accession>A0A097EYK5</accession>
<keyword evidence="2" id="KW-1185">Reference proteome</keyword>
<protein>
    <submittedName>
        <fullName evidence="1">Uncharacterized protein</fullName>
    </submittedName>
</protein>